<evidence type="ECO:0000256" key="1">
    <source>
        <dbReference type="SAM" id="MobiDB-lite"/>
    </source>
</evidence>
<feature type="region of interest" description="Disordered" evidence="1">
    <location>
        <begin position="32"/>
        <end position="57"/>
    </location>
</feature>
<protein>
    <submittedName>
        <fullName evidence="4">DUF4232 domain-containing protein</fullName>
    </submittedName>
</protein>
<name>A0A2S3ZEW8_9MICO</name>
<dbReference type="EMBL" id="PPXF01000041">
    <property type="protein sequence ID" value="POH65238.1"/>
    <property type="molecule type" value="Genomic_DNA"/>
</dbReference>
<dbReference type="InterPro" id="IPR025326">
    <property type="entry name" value="DUF4232"/>
</dbReference>
<organism evidence="4 5">
    <name type="scientific">Cryobacterium zongtaii</name>
    <dbReference type="NCBI Taxonomy" id="1259217"/>
    <lineage>
        <taxon>Bacteria</taxon>
        <taxon>Bacillati</taxon>
        <taxon>Actinomycetota</taxon>
        <taxon>Actinomycetes</taxon>
        <taxon>Micrococcales</taxon>
        <taxon>Microbacteriaceae</taxon>
        <taxon>Cryobacterium</taxon>
    </lineage>
</organism>
<feature type="domain" description="DUF4232" evidence="3">
    <location>
        <begin position="82"/>
        <end position="171"/>
    </location>
</feature>
<feature type="chain" id="PRO_5039092395" evidence="2">
    <location>
        <begin position="31"/>
        <end position="202"/>
    </location>
</feature>
<dbReference type="OrthoDB" id="485007at2"/>
<dbReference type="PROSITE" id="PS51257">
    <property type="entry name" value="PROKAR_LIPOPROTEIN"/>
    <property type="match status" value="1"/>
</dbReference>
<dbReference type="AlphaFoldDB" id="A0A2S3ZEW8"/>
<dbReference type="Proteomes" id="UP000237104">
    <property type="component" value="Unassembled WGS sequence"/>
</dbReference>
<reference evidence="4 5" key="1">
    <citation type="submission" date="2018-01" db="EMBL/GenBank/DDBJ databases">
        <title>Cryobacterium sp. nov., from glaciers in China.</title>
        <authorList>
            <person name="Liu Q."/>
            <person name="Xin Y.-H."/>
        </authorList>
    </citation>
    <scope>NUCLEOTIDE SEQUENCE [LARGE SCALE GENOMIC DNA]</scope>
    <source>
        <strain evidence="4 5">TMB1-8</strain>
    </source>
</reference>
<dbReference type="Pfam" id="PF14016">
    <property type="entry name" value="DUF4232"/>
    <property type="match status" value="1"/>
</dbReference>
<evidence type="ECO:0000256" key="2">
    <source>
        <dbReference type="SAM" id="SignalP"/>
    </source>
</evidence>
<evidence type="ECO:0000313" key="4">
    <source>
        <dbReference type="EMBL" id="POH65238.1"/>
    </source>
</evidence>
<comment type="caution">
    <text evidence="4">The sequence shown here is derived from an EMBL/GenBank/DDBJ whole genome shotgun (WGS) entry which is preliminary data.</text>
</comment>
<feature type="signal peptide" evidence="2">
    <location>
        <begin position="1"/>
        <end position="30"/>
    </location>
</feature>
<evidence type="ECO:0000259" key="3">
    <source>
        <dbReference type="Pfam" id="PF14016"/>
    </source>
</evidence>
<accession>A0A2S3ZEW8</accession>
<keyword evidence="2" id="KW-0732">Signal</keyword>
<gene>
    <name evidence="4" type="ORF">C3B59_09160</name>
</gene>
<proteinExistence type="predicted"/>
<evidence type="ECO:0000313" key="5">
    <source>
        <dbReference type="Proteomes" id="UP000237104"/>
    </source>
</evidence>
<sequence length="202" mass="20955">MNVRPSKLIQVMGLLTLLLAAVGLTACADAAPDATNSASPASPTSSETPAAIASTTPDVPAAGCDFTSTREIFKQDYPESDGLFYIKLTNTTSTGCELSGYPDADLIDSSGLTVGGPVSQLNDIPDQVVSVEPGGAAYVLIGFSGRTRFPNCNLVGADAIRIRIPQTGQEILTDVKDLLICDPDTAGFLTFNIAPTKDNVIS</sequence>